<comment type="caution">
    <text evidence="2">The sequence shown here is derived from an EMBL/GenBank/DDBJ whole genome shotgun (WGS) entry which is preliminary data.</text>
</comment>
<accession>A0AAW1VRU4</accession>
<organism evidence="2 3">
    <name type="scientific">Rubus argutus</name>
    <name type="common">Southern blackberry</name>
    <dbReference type="NCBI Taxonomy" id="59490"/>
    <lineage>
        <taxon>Eukaryota</taxon>
        <taxon>Viridiplantae</taxon>
        <taxon>Streptophyta</taxon>
        <taxon>Embryophyta</taxon>
        <taxon>Tracheophyta</taxon>
        <taxon>Spermatophyta</taxon>
        <taxon>Magnoliopsida</taxon>
        <taxon>eudicotyledons</taxon>
        <taxon>Gunneridae</taxon>
        <taxon>Pentapetalae</taxon>
        <taxon>rosids</taxon>
        <taxon>fabids</taxon>
        <taxon>Rosales</taxon>
        <taxon>Rosaceae</taxon>
        <taxon>Rosoideae</taxon>
        <taxon>Rosoideae incertae sedis</taxon>
        <taxon>Rubus</taxon>
    </lineage>
</organism>
<dbReference type="AlphaFoldDB" id="A0AAW1VRU4"/>
<evidence type="ECO:0000313" key="3">
    <source>
        <dbReference type="Proteomes" id="UP001457282"/>
    </source>
</evidence>
<keyword evidence="3" id="KW-1185">Reference proteome</keyword>
<evidence type="ECO:0000313" key="2">
    <source>
        <dbReference type="EMBL" id="KAK9910445.1"/>
    </source>
</evidence>
<dbReference type="Proteomes" id="UP001457282">
    <property type="component" value="Unassembled WGS sequence"/>
</dbReference>
<feature type="region of interest" description="Disordered" evidence="1">
    <location>
        <begin position="78"/>
        <end position="105"/>
    </location>
</feature>
<gene>
    <name evidence="2" type="ORF">M0R45_034406</name>
</gene>
<protein>
    <submittedName>
        <fullName evidence="2">Uncharacterized protein</fullName>
    </submittedName>
</protein>
<proteinExistence type="predicted"/>
<evidence type="ECO:0000256" key="1">
    <source>
        <dbReference type="SAM" id="MobiDB-lite"/>
    </source>
</evidence>
<feature type="compositionally biased region" description="Low complexity" evidence="1">
    <location>
        <begin position="139"/>
        <end position="152"/>
    </location>
</feature>
<sequence length="219" mass="24227">MYSIIQVWSPADPTLVTNSFLDQLISYQTCLNCFHYNDELNKAVACVKGSESGCKWCGLKASHNILAWSDATQISCPGSPKPTLPPRATRVTRHAQSVKPHPTRIASALTRAHTRIVRANKHAYTHTRENPNPSSSSHARTLSPSPSLSRPTRPARLRPPRSSSLRVPDSFGEIKCYYISGRRNLSREHGSGMSSGIRRENGALRPPQWSQFCGTPVVQ</sequence>
<dbReference type="EMBL" id="JBEDUW010000007">
    <property type="protein sequence ID" value="KAK9910445.1"/>
    <property type="molecule type" value="Genomic_DNA"/>
</dbReference>
<name>A0AAW1VRU4_RUBAR</name>
<feature type="compositionally biased region" description="Polar residues" evidence="1">
    <location>
        <begin position="208"/>
        <end position="219"/>
    </location>
</feature>
<feature type="region of interest" description="Disordered" evidence="1">
    <location>
        <begin position="185"/>
        <end position="219"/>
    </location>
</feature>
<reference evidence="2 3" key="1">
    <citation type="journal article" date="2023" name="G3 (Bethesda)">
        <title>A chromosome-length genome assembly and annotation of blackberry (Rubus argutus, cv. 'Hillquist').</title>
        <authorList>
            <person name="Bruna T."/>
            <person name="Aryal R."/>
            <person name="Dudchenko O."/>
            <person name="Sargent D.J."/>
            <person name="Mead D."/>
            <person name="Buti M."/>
            <person name="Cavallini A."/>
            <person name="Hytonen T."/>
            <person name="Andres J."/>
            <person name="Pham M."/>
            <person name="Weisz D."/>
            <person name="Mascagni F."/>
            <person name="Usai G."/>
            <person name="Natali L."/>
            <person name="Bassil N."/>
            <person name="Fernandez G.E."/>
            <person name="Lomsadze A."/>
            <person name="Armour M."/>
            <person name="Olukolu B."/>
            <person name="Poorten T."/>
            <person name="Britton C."/>
            <person name="Davik J."/>
            <person name="Ashrafi H."/>
            <person name="Aiden E.L."/>
            <person name="Borodovsky M."/>
            <person name="Worthington M."/>
        </authorList>
    </citation>
    <scope>NUCLEOTIDE SEQUENCE [LARGE SCALE GENOMIC DNA]</scope>
    <source>
        <strain evidence="2">PI 553951</strain>
    </source>
</reference>
<feature type="region of interest" description="Disordered" evidence="1">
    <location>
        <begin position="122"/>
        <end position="166"/>
    </location>
</feature>